<evidence type="ECO:0000313" key="4">
    <source>
        <dbReference type="Proteomes" id="UP000310200"/>
    </source>
</evidence>
<proteinExistence type="predicted"/>
<name>A0A4S2KQ41_9HYME</name>
<feature type="transmembrane region" description="Helical" evidence="2">
    <location>
        <begin position="515"/>
        <end position="535"/>
    </location>
</feature>
<evidence type="ECO:0000256" key="2">
    <source>
        <dbReference type="SAM" id="Phobius"/>
    </source>
</evidence>
<feature type="region of interest" description="Disordered" evidence="1">
    <location>
        <begin position="183"/>
        <end position="396"/>
    </location>
</feature>
<feature type="region of interest" description="Disordered" evidence="1">
    <location>
        <begin position="1"/>
        <end position="138"/>
    </location>
</feature>
<dbReference type="PANTHER" id="PTHR33444:SF7">
    <property type="entry name" value="TRANSMEMBRANE PROTEIN 272"/>
    <property type="match status" value="1"/>
</dbReference>
<dbReference type="PANTHER" id="PTHR33444">
    <property type="entry name" value="SI:DKEY-19B23.12-RELATED"/>
    <property type="match status" value="1"/>
</dbReference>
<protein>
    <submittedName>
        <fullName evidence="3">Uncharacterized protein</fullName>
    </submittedName>
</protein>
<accession>A0A4S2KQ41</accession>
<keyword evidence="2" id="KW-0472">Membrane</keyword>
<sequence length="743" mass="81563">MRGRRASVATEKPLILPPSSPGGTMERQRSPRGSVVPNIALDTESDSPDEGVCRRILPDPEQYGTGRNSLAPEASRSPRNSLIPDDYCRSPRGSLIPDPNRSPRNSLVPDMVRSPRNSLTPEVSHSPRHSLVPDSALSPRNSLVPDVAYNRSPRNSMAVGGSRISLLPENGNAIAALNRSPRHSLVPDSTRSPRGSMANLDFDRSPRGSICPDLHRIPRGSITPMEVVDRSPRGSIASECLNQSPRGSIAPDPNRSPRGSIAPDPNRSPRGSICPPESNRSPRGSIVLHDQTNRSPRGSIGMNDADRHSRGSLGAINDDENRSPRGSIGPDGINRSPRGSLGGHQDRRAARGNLGLQDPRRASADQGSTRNRSSSPYRQREVSSGSVRSGGSGGAQVNLGYGTNAWADSRRASSSVSQLSGDESRRLCASGAKAPEKGDVEAANLGVATYGSVVFQLKDAHLEANGICDFVFRALRVISKTMTFTICLTCLSTVPILMFIFGVQFIKDCPKEPYIPVYMLIGGVLGAVRMFWALYSQLRSRRPEVLSVPAVRPHVSPMKLLSIALSCFLVAWFVLGHYWILHIMWPEYELSLYAPNRWCHKTLYIFSLVHLCVAYAVLFVILIVAVGLAFCRILECPLPERYTFETCIKLQKVSSNYLYKNSNIFDYLHNKIREKKKKKLAAGSGVGWSLDRRMVLEDLQEEEDDDDDGTRSDVDLNNCGNKIVQEVKYCSKVQFRAPDIIEL</sequence>
<gene>
    <name evidence="3" type="ORF">DBV15_05576</name>
</gene>
<feature type="compositionally biased region" description="Polar residues" evidence="1">
    <location>
        <begin position="365"/>
        <end position="377"/>
    </location>
</feature>
<dbReference type="AlphaFoldDB" id="A0A4S2KQ41"/>
<dbReference type="InterPro" id="IPR040350">
    <property type="entry name" value="TMEM272"/>
</dbReference>
<keyword evidence="2" id="KW-1133">Transmembrane helix</keyword>
<evidence type="ECO:0000256" key="1">
    <source>
        <dbReference type="SAM" id="MobiDB-lite"/>
    </source>
</evidence>
<dbReference type="EMBL" id="QBLH01001418">
    <property type="protein sequence ID" value="TGZ51925.1"/>
    <property type="molecule type" value="Genomic_DNA"/>
</dbReference>
<comment type="caution">
    <text evidence="3">The sequence shown here is derived from an EMBL/GenBank/DDBJ whole genome shotgun (WGS) entry which is preliminary data.</text>
</comment>
<feature type="transmembrane region" description="Helical" evidence="2">
    <location>
        <begin position="605"/>
        <end position="631"/>
    </location>
</feature>
<evidence type="ECO:0000313" key="3">
    <source>
        <dbReference type="EMBL" id="TGZ51925.1"/>
    </source>
</evidence>
<dbReference type="STRING" id="300112.A0A4S2KQ41"/>
<feature type="transmembrane region" description="Helical" evidence="2">
    <location>
        <begin position="560"/>
        <end position="585"/>
    </location>
</feature>
<organism evidence="3 4">
    <name type="scientific">Temnothorax longispinosus</name>
    <dbReference type="NCBI Taxonomy" id="300112"/>
    <lineage>
        <taxon>Eukaryota</taxon>
        <taxon>Metazoa</taxon>
        <taxon>Ecdysozoa</taxon>
        <taxon>Arthropoda</taxon>
        <taxon>Hexapoda</taxon>
        <taxon>Insecta</taxon>
        <taxon>Pterygota</taxon>
        <taxon>Neoptera</taxon>
        <taxon>Endopterygota</taxon>
        <taxon>Hymenoptera</taxon>
        <taxon>Apocrita</taxon>
        <taxon>Aculeata</taxon>
        <taxon>Formicoidea</taxon>
        <taxon>Formicidae</taxon>
        <taxon>Myrmicinae</taxon>
        <taxon>Temnothorax</taxon>
    </lineage>
</organism>
<reference evidence="3 4" key="1">
    <citation type="journal article" date="2019" name="Philos. Trans. R. Soc. Lond., B, Biol. Sci.">
        <title>Ant behaviour and brain gene expression of defending hosts depend on the ecological success of the intruding social parasite.</title>
        <authorList>
            <person name="Kaur R."/>
            <person name="Stoldt M."/>
            <person name="Jongepier E."/>
            <person name="Feldmeyer B."/>
            <person name="Menzel F."/>
            <person name="Bornberg-Bauer E."/>
            <person name="Foitzik S."/>
        </authorList>
    </citation>
    <scope>NUCLEOTIDE SEQUENCE [LARGE SCALE GENOMIC DNA]</scope>
    <source>
        <tissue evidence="3">Whole body</tissue>
    </source>
</reference>
<dbReference type="Proteomes" id="UP000310200">
    <property type="component" value="Unassembled WGS sequence"/>
</dbReference>
<feature type="transmembrane region" description="Helical" evidence="2">
    <location>
        <begin position="482"/>
        <end position="503"/>
    </location>
</feature>
<keyword evidence="4" id="KW-1185">Reference proteome</keyword>
<keyword evidence="2" id="KW-0812">Transmembrane</keyword>